<name>A0A031WDI9_CLODI</name>
<feature type="transmembrane region" description="Helical" evidence="1">
    <location>
        <begin position="121"/>
        <end position="140"/>
    </location>
</feature>
<feature type="transmembrane region" description="Helical" evidence="1">
    <location>
        <begin position="223"/>
        <end position="246"/>
    </location>
</feature>
<dbReference type="EMBL" id="LK932465">
    <property type="protein sequence ID" value="CDS82966.1"/>
    <property type="molecule type" value="Genomic_DNA"/>
</dbReference>
<evidence type="ECO:0000313" key="5">
    <source>
        <dbReference type="EMBL" id="HBH2619600.1"/>
    </source>
</evidence>
<reference evidence="5" key="3">
    <citation type="submission" date="2021-06" db="EMBL/GenBank/DDBJ databases">
        <authorList>
            <consortium name="NCBI Pathogen Detection Project"/>
        </authorList>
    </citation>
    <scope>NUCLEOTIDE SEQUENCE</scope>
    <source>
        <strain evidence="5">Clostridioides</strain>
    </source>
</reference>
<dbReference type="PATRIC" id="fig|1496.1371.peg.2749"/>
<proteinExistence type="predicted"/>
<protein>
    <submittedName>
        <fullName evidence="2">Putative membrane protein</fullName>
    </submittedName>
</protein>
<feature type="transmembrane region" description="Helical" evidence="1">
    <location>
        <begin position="330"/>
        <end position="348"/>
    </location>
</feature>
<feature type="transmembrane region" description="Helical" evidence="1">
    <location>
        <begin position="192"/>
        <end position="211"/>
    </location>
</feature>
<feature type="transmembrane region" description="Helical" evidence="1">
    <location>
        <begin position="152"/>
        <end position="172"/>
    </location>
</feature>
<keyword evidence="1" id="KW-1133">Transmembrane helix</keyword>
<reference evidence="5" key="2">
    <citation type="journal article" date="2018" name="Genome Biol.">
        <title>SKESA: strategic k-mer extension for scrupulous assemblies.</title>
        <authorList>
            <person name="Souvorov A."/>
            <person name="Agarwala R."/>
            <person name="Lipman D.J."/>
        </authorList>
    </citation>
    <scope>NUCLEOTIDE SEQUENCE</scope>
    <source>
        <strain evidence="5">Clostridioides</strain>
    </source>
</reference>
<evidence type="ECO:0000313" key="4">
    <source>
        <dbReference type="EMBL" id="CDS97051.1"/>
    </source>
</evidence>
<dbReference type="PANTHER" id="PTHR37814:SF1">
    <property type="entry name" value="MEMBRANE PROTEIN"/>
    <property type="match status" value="1"/>
</dbReference>
<dbReference type="AlphaFoldDB" id="A0A031WDI9"/>
<feature type="transmembrane region" description="Helical" evidence="1">
    <location>
        <begin position="39"/>
        <end position="63"/>
    </location>
</feature>
<evidence type="ECO:0000313" key="2">
    <source>
        <dbReference type="EMBL" id="CDS82966.1"/>
    </source>
</evidence>
<dbReference type="EMBL" id="LK932861">
    <property type="protein sequence ID" value="CDS97051.1"/>
    <property type="molecule type" value="Genomic_DNA"/>
</dbReference>
<feature type="transmembrane region" description="Helical" evidence="1">
    <location>
        <begin position="266"/>
        <end position="293"/>
    </location>
</feature>
<feature type="transmembrane region" description="Helical" evidence="1">
    <location>
        <begin position="305"/>
        <end position="324"/>
    </location>
</feature>
<dbReference type="GeneID" id="66352678"/>
<evidence type="ECO:0000313" key="3">
    <source>
        <dbReference type="EMBL" id="CDS83098.1"/>
    </source>
</evidence>
<sequence>MSGKVNIKTVISFAGAYVATVIGSGFATGQEILQFFTFYGYAGIIGGIISMVLFSWFGAEVIDKGRELKLKEPIKIYQVYCGKYLGTFFEWFGPLFLFGTLVIMIAGAGATLSEYYGLNPYVGRIGMAIVSLITVSLGLTRLSKILGNIGPIIIIFTLLVGAISLFSNIDALSNAGNMVDSLNIKTATSNGYFSGVLYTCYNVIIVITFLTGMGASAVNKKDAVWGGIVGGVALMAAAIMMNLALLSDIGNIYTKEIPALYLADKISPIIGILFSVVLLLGIYTTAVPLLWSVTNRFVEDDHPKFKIITIVVSILACIGGLLPFDKLVGTLYPYTGYMGILILLCMLYRRITKTEGYKENKSEIS</sequence>
<dbReference type="PANTHER" id="PTHR37814">
    <property type="entry name" value="CONSERVED MEMBRANE PROTEIN"/>
    <property type="match status" value="1"/>
</dbReference>
<keyword evidence="1" id="KW-0472">Membrane</keyword>
<evidence type="ECO:0000256" key="1">
    <source>
        <dbReference type="SAM" id="Phobius"/>
    </source>
</evidence>
<dbReference type="EMBL" id="DAEQIJ010000005">
    <property type="protein sequence ID" value="HBH2619600.1"/>
    <property type="molecule type" value="Genomic_DNA"/>
</dbReference>
<dbReference type="KEGG" id="pdf:CD630DERM_01310"/>
<keyword evidence="1" id="KW-0812">Transmembrane</keyword>
<dbReference type="EMBL" id="LK932347">
    <property type="protein sequence ID" value="CDS83098.1"/>
    <property type="molecule type" value="Genomic_DNA"/>
</dbReference>
<dbReference type="Proteomes" id="UP000879542">
    <property type="component" value="Unassembled WGS sequence"/>
</dbReference>
<dbReference type="RefSeq" id="WP_003425444.1">
    <property type="nucleotide sequence ID" value="NZ_AP025558.1"/>
</dbReference>
<feature type="transmembrane region" description="Helical" evidence="1">
    <location>
        <begin position="84"/>
        <end position="109"/>
    </location>
</feature>
<dbReference type="InterPro" id="IPR038728">
    <property type="entry name" value="YkvI-like"/>
</dbReference>
<reference evidence="3" key="1">
    <citation type="submission" date="2014-07" db="EMBL/GenBank/DDBJ databases">
        <authorList>
            <person name="Monot Marc"/>
        </authorList>
    </citation>
    <scope>NUCLEOTIDE SEQUENCE</scope>
    <source>
        <strain evidence="4">7032989</strain>
        <strain evidence="3">7032994</strain>
    </source>
</reference>
<gene>
    <name evidence="4" type="ORF">BN1095_210023</name>
    <name evidence="2" type="ORF">BN1096_160022</name>
    <name evidence="3" type="ORF">BN1097_140022</name>
    <name evidence="5" type="ORF">KRQ00_001351</name>
</gene>
<organism evidence="3">
    <name type="scientific">Clostridioides difficile</name>
    <name type="common">Peptoclostridium difficile</name>
    <dbReference type="NCBI Taxonomy" id="1496"/>
    <lineage>
        <taxon>Bacteria</taxon>
        <taxon>Bacillati</taxon>
        <taxon>Bacillota</taxon>
        <taxon>Clostridia</taxon>
        <taxon>Peptostreptococcales</taxon>
        <taxon>Peptostreptococcaceae</taxon>
        <taxon>Clostridioides</taxon>
    </lineage>
</organism>
<accession>A0A031WDI9</accession>